<evidence type="ECO:0000256" key="1">
    <source>
        <dbReference type="SAM" id="Coils"/>
    </source>
</evidence>
<evidence type="ECO:0000313" key="3">
    <source>
        <dbReference type="Proteomes" id="UP000485058"/>
    </source>
</evidence>
<sequence>MRSEVTARCHSFLPRMTKTARLSFATQLSLSFTSRSVDWNPRLKPISRCPADRLHPRDMAMEFLFGKRKTPADLLRENKRMLDKAIRELDRERMGLQNQDKKIVADIKKMAKEGQMAAVKVMAKSLIRNRHAVTKMHGLKSQLQAVSLRLATLKSTQAMADAMRGATKVGGSMCWQRTDRQGHLAPTPCSAGLD</sequence>
<dbReference type="EMBL" id="BLLF01002533">
    <property type="protein sequence ID" value="GFH24426.1"/>
    <property type="molecule type" value="Genomic_DNA"/>
</dbReference>
<accession>A0A699ZZR2</accession>
<protein>
    <recommendedName>
        <fullName evidence="4">Charged multivesicular body protein 2a</fullName>
    </recommendedName>
</protein>
<dbReference type="PANTHER" id="PTHR10476">
    <property type="entry name" value="CHARGED MULTIVESICULAR BODY PROTEIN"/>
    <property type="match status" value="1"/>
</dbReference>
<comment type="caution">
    <text evidence="2">The sequence shown here is derived from an EMBL/GenBank/DDBJ whole genome shotgun (WGS) entry which is preliminary data.</text>
</comment>
<dbReference type="Pfam" id="PF03357">
    <property type="entry name" value="Snf7"/>
    <property type="match status" value="1"/>
</dbReference>
<gene>
    <name evidence="2" type="ORF">HaLaN_22221</name>
</gene>
<proteinExistence type="predicted"/>
<keyword evidence="1" id="KW-0175">Coiled coil</keyword>
<dbReference type="GO" id="GO:0007034">
    <property type="term" value="P:vacuolar transport"/>
    <property type="evidence" value="ECO:0007669"/>
    <property type="project" value="InterPro"/>
</dbReference>
<evidence type="ECO:0000313" key="2">
    <source>
        <dbReference type="EMBL" id="GFH24426.1"/>
    </source>
</evidence>
<keyword evidence="3" id="KW-1185">Reference proteome</keyword>
<dbReference type="Proteomes" id="UP000485058">
    <property type="component" value="Unassembled WGS sequence"/>
</dbReference>
<dbReference type="InterPro" id="IPR005024">
    <property type="entry name" value="Snf7_fam"/>
</dbReference>
<dbReference type="Gene3D" id="6.10.140.1230">
    <property type="match status" value="1"/>
</dbReference>
<feature type="coiled-coil region" evidence="1">
    <location>
        <begin position="72"/>
        <end position="99"/>
    </location>
</feature>
<name>A0A699ZZR2_HAELA</name>
<evidence type="ECO:0008006" key="4">
    <source>
        <dbReference type="Google" id="ProtNLM"/>
    </source>
</evidence>
<dbReference type="AlphaFoldDB" id="A0A699ZZR2"/>
<reference evidence="2 3" key="1">
    <citation type="submission" date="2020-02" db="EMBL/GenBank/DDBJ databases">
        <title>Draft genome sequence of Haematococcus lacustris strain NIES-144.</title>
        <authorList>
            <person name="Morimoto D."/>
            <person name="Nakagawa S."/>
            <person name="Yoshida T."/>
            <person name="Sawayama S."/>
        </authorList>
    </citation>
    <scope>NUCLEOTIDE SEQUENCE [LARGE SCALE GENOMIC DNA]</scope>
    <source>
        <strain evidence="2 3">NIES-144</strain>
    </source>
</reference>
<organism evidence="2 3">
    <name type="scientific">Haematococcus lacustris</name>
    <name type="common">Green alga</name>
    <name type="synonym">Haematococcus pluvialis</name>
    <dbReference type="NCBI Taxonomy" id="44745"/>
    <lineage>
        <taxon>Eukaryota</taxon>
        <taxon>Viridiplantae</taxon>
        <taxon>Chlorophyta</taxon>
        <taxon>core chlorophytes</taxon>
        <taxon>Chlorophyceae</taxon>
        <taxon>CS clade</taxon>
        <taxon>Chlamydomonadales</taxon>
        <taxon>Haematococcaceae</taxon>
        <taxon>Haematococcus</taxon>
    </lineage>
</organism>